<feature type="compositionally biased region" description="Polar residues" evidence="1">
    <location>
        <begin position="122"/>
        <end position="131"/>
    </location>
</feature>
<proteinExistence type="predicted"/>
<accession>A0A225VYZ2</accession>
<comment type="caution">
    <text evidence="2">The sequence shown here is derived from an EMBL/GenBank/DDBJ whole genome shotgun (WGS) entry which is preliminary data.</text>
</comment>
<organism evidence="2 3">
    <name type="scientific">Phytophthora megakarya</name>
    <dbReference type="NCBI Taxonomy" id="4795"/>
    <lineage>
        <taxon>Eukaryota</taxon>
        <taxon>Sar</taxon>
        <taxon>Stramenopiles</taxon>
        <taxon>Oomycota</taxon>
        <taxon>Peronosporomycetes</taxon>
        <taxon>Peronosporales</taxon>
        <taxon>Peronosporaceae</taxon>
        <taxon>Phytophthora</taxon>
    </lineage>
</organism>
<dbReference type="AlphaFoldDB" id="A0A225VYZ2"/>
<evidence type="ECO:0000313" key="3">
    <source>
        <dbReference type="Proteomes" id="UP000198211"/>
    </source>
</evidence>
<feature type="region of interest" description="Disordered" evidence="1">
    <location>
        <begin position="104"/>
        <end position="131"/>
    </location>
</feature>
<dbReference type="OrthoDB" id="126074at2759"/>
<evidence type="ECO:0000256" key="1">
    <source>
        <dbReference type="SAM" id="MobiDB-lite"/>
    </source>
</evidence>
<name>A0A225VYZ2_9STRA</name>
<keyword evidence="3" id="KW-1185">Reference proteome</keyword>
<gene>
    <name evidence="2" type="ORF">PHMEG_00017431</name>
</gene>
<feature type="compositionally biased region" description="Basic and acidic residues" evidence="1">
    <location>
        <begin position="104"/>
        <end position="119"/>
    </location>
</feature>
<dbReference type="Proteomes" id="UP000198211">
    <property type="component" value="Unassembled WGS sequence"/>
</dbReference>
<feature type="region of interest" description="Disordered" evidence="1">
    <location>
        <begin position="34"/>
        <end position="75"/>
    </location>
</feature>
<feature type="compositionally biased region" description="Polar residues" evidence="1">
    <location>
        <begin position="38"/>
        <end position="49"/>
    </location>
</feature>
<evidence type="ECO:0000313" key="2">
    <source>
        <dbReference type="EMBL" id="OWZ09810.1"/>
    </source>
</evidence>
<sequence>MGEAVMNLPPALGEYWIRKGTTIAAASVIPESTFGFENGTSLRTPTSQDSDGHPTVAASSAESFDETPNRDRSENPTRWALKLTLHVLICPKNRRTVQVELDRFGESSKKPDRTDHLKFEINTGNSPPFKS</sequence>
<protein>
    <submittedName>
        <fullName evidence="2">Uncharacterized protein</fullName>
    </submittedName>
</protein>
<dbReference type="EMBL" id="NBNE01002659">
    <property type="protein sequence ID" value="OWZ09810.1"/>
    <property type="molecule type" value="Genomic_DNA"/>
</dbReference>
<reference evidence="3" key="1">
    <citation type="submission" date="2017-03" db="EMBL/GenBank/DDBJ databases">
        <title>Phytopthora megakarya and P. palmivora, two closely related causual agents of cacao black pod achieved similar genome size and gene model numbers by different mechanisms.</title>
        <authorList>
            <person name="Ali S."/>
            <person name="Shao J."/>
            <person name="Larry D.J."/>
            <person name="Kronmiller B."/>
            <person name="Shen D."/>
            <person name="Strem M.D."/>
            <person name="Melnick R.L."/>
            <person name="Guiltinan M.J."/>
            <person name="Tyler B.M."/>
            <person name="Meinhardt L.W."/>
            <person name="Bailey B.A."/>
        </authorList>
    </citation>
    <scope>NUCLEOTIDE SEQUENCE [LARGE SCALE GENOMIC DNA]</scope>
    <source>
        <strain evidence="3">zdho120</strain>
    </source>
</reference>